<keyword evidence="1" id="KW-0521">NADP</keyword>
<evidence type="ECO:0000256" key="1">
    <source>
        <dbReference type="ARBA" id="ARBA00022857"/>
    </source>
</evidence>
<dbReference type="PANTHER" id="PTHR47706:SF9">
    <property type="entry name" value="NMRA-LIKE DOMAIN-CONTAINING PROTEIN-RELATED"/>
    <property type="match status" value="1"/>
</dbReference>
<evidence type="ECO:0000313" key="5">
    <source>
        <dbReference type="Proteomes" id="UP000481288"/>
    </source>
</evidence>
<evidence type="ECO:0000313" key="4">
    <source>
        <dbReference type="EMBL" id="TVY54441.1"/>
    </source>
</evidence>
<name>A0A7D8YU65_9HELO</name>
<dbReference type="InterPro" id="IPR008030">
    <property type="entry name" value="NmrA-like"/>
</dbReference>
<feature type="domain" description="NmrA-like" evidence="3">
    <location>
        <begin position="20"/>
        <end position="250"/>
    </location>
</feature>
<dbReference type="SUPFAM" id="SSF51735">
    <property type="entry name" value="NAD(P)-binding Rossmann-fold domains"/>
    <property type="match status" value="1"/>
</dbReference>
<dbReference type="InterPro" id="IPR051609">
    <property type="entry name" value="NmrA/Isoflavone_reductase-like"/>
</dbReference>
<accession>A0A7D8YU65</accession>
<dbReference type="Gene3D" id="3.40.50.720">
    <property type="entry name" value="NAD(P)-binding Rossmann-like Domain"/>
    <property type="match status" value="1"/>
</dbReference>
<proteinExistence type="predicted"/>
<dbReference type="Proteomes" id="UP000481288">
    <property type="component" value="Unassembled WGS sequence"/>
</dbReference>
<keyword evidence="5" id="KW-1185">Reference proteome</keyword>
<dbReference type="InterPro" id="IPR036291">
    <property type="entry name" value="NAD(P)-bd_dom_sf"/>
</dbReference>
<dbReference type="GO" id="GO:0016491">
    <property type="term" value="F:oxidoreductase activity"/>
    <property type="evidence" value="ECO:0007669"/>
    <property type="project" value="UniProtKB-KW"/>
</dbReference>
<sequence length="313" mass="33757">MSAPAFRSIALLGLNRHLQATGNLGSKILAALNNAGFSVTAIQRAESKNVANGAAKSIKVDLTSESGLINAFKGQDVVVSATPNPVLATEKIWMDAAVSAGVKRIVLSEYSTNMDNEKSKTLPIIYDKLQTRKYAEKLGSSGKIGWSSVNNGPFFVPFIWTAGWMGANVQTKTALFHDGGDKIVCTSTLERIGETVAKILAPEHAADTENKPIYTYSAAVSERKITDIVSKITGINFPVTSASVEEITKEAFAAVAKGDNSRNMAFYIPFCWGDGYGGDFRDQAWNEKLGLKEMSDVEIEELFRGFLSKNAAN</sequence>
<evidence type="ECO:0000259" key="3">
    <source>
        <dbReference type="Pfam" id="PF05368"/>
    </source>
</evidence>
<dbReference type="PANTHER" id="PTHR47706">
    <property type="entry name" value="NMRA-LIKE FAMILY PROTEIN"/>
    <property type="match status" value="1"/>
</dbReference>
<evidence type="ECO:0000256" key="2">
    <source>
        <dbReference type="ARBA" id="ARBA00023002"/>
    </source>
</evidence>
<reference evidence="4 5" key="1">
    <citation type="submission" date="2018-05" db="EMBL/GenBank/DDBJ databases">
        <title>Whole genome sequencing for identification of molecular markers to develop diagnostic detection tools for the regulated plant pathogen Lachnellula willkommii.</title>
        <authorList>
            <person name="Giroux E."/>
            <person name="Bilodeau G."/>
        </authorList>
    </citation>
    <scope>NUCLEOTIDE SEQUENCE [LARGE SCALE GENOMIC DNA]</scope>
    <source>
        <strain evidence="4 5">CBS 625.97</strain>
    </source>
</reference>
<organism evidence="4 5">
    <name type="scientific">Lachnellula cervina</name>
    <dbReference type="NCBI Taxonomy" id="1316786"/>
    <lineage>
        <taxon>Eukaryota</taxon>
        <taxon>Fungi</taxon>
        <taxon>Dikarya</taxon>
        <taxon>Ascomycota</taxon>
        <taxon>Pezizomycotina</taxon>
        <taxon>Leotiomycetes</taxon>
        <taxon>Helotiales</taxon>
        <taxon>Lachnaceae</taxon>
        <taxon>Lachnellula</taxon>
    </lineage>
</organism>
<gene>
    <name evidence="4" type="ORF">LCER1_G004635</name>
</gene>
<dbReference type="OrthoDB" id="9974981at2759"/>
<dbReference type="EMBL" id="QGMG01000341">
    <property type="protein sequence ID" value="TVY54441.1"/>
    <property type="molecule type" value="Genomic_DNA"/>
</dbReference>
<protein>
    <recommendedName>
        <fullName evidence="3">NmrA-like domain-containing protein</fullName>
    </recommendedName>
</protein>
<dbReference type="Pfam" id="PF05368">
    <property type="entry name" value="NmrA"/>
    <property type="match status" value="1"/>
</dbReference>
<comment type="caution">
    <text evidence="4">The sequence shown here is derived from an EMBL/GenBank/DDBJ whole genome shotgun (WGS) entry which is preliminary data.</text>
</comment>
<dbReference type="Gene3D" id="3.90.25.10">
    <property type="entry name" value="UDP-galactose 4-epimerase, domain 1"/>
    <property type="match status" value="1"/>
</dbReference>
<dbReference type="AlphaFoldDB" id="A0A7D8YU65"/>
<keyword evidence="2" id="KW-0560">Oxidoreductase</keyword>